<gene>
    <name evidence="7" type="ORF">GCM10011492_07610</name>
</gene>
<dbReference type="RefSeq" id="WP_188835584.1">
    <property type="nucleotide sequence ID" value="NZ_BMHI01000001.1"/>
</dbReference>
<dbReference type="SUPFAM" id="SSF54001">
    <property type="entry name" value="Cysteine proteinases"/>
    <property type="match status" value="1"/>
</dbReference>
<dbReference type="InterPro" id="IPR057812">
    <property type="entry name" value="SH3_YKFC_2nd"/>
</dbReference>
<dbReference type="PANTHER" id="PTHR47053:SF3">
    <property type="entry name" value="GAMMA-D-GLUTAMYL-L-LYSINE DIPEPTIDYL-PEPTIDASE"/>
    <property type="match status" value="1"/>
</dbReference>
<dbReference type="Gene3D" id="2.30.30.40">
    <property type="entry name" value="SH3 Domains"/>
    <property type="match status" value="2"/>
</dbReference>
<name>A0A916SWW9_9MICO</name>
<evidence type="ECO:0000256" key="4">
    <source>
        <dbReference type="ARBA" id="ARBA00022807"/>
    </source>
</evidence>
<evidence type="ECO:0000256" key="5">
    <source>
        <dbReference type="SAM" id="SignalP"/>
    </source>
</evidence>
<keyword evidence="8" id="KW-1185">Reference proteome</keyword>
<dbReference type="GO" id="GO:0008234">
    <property type="term" value="F:cysteine-type peptidase activity"/>
    <property type="evidence" value="ECO:0007669"/>
    <property type="project" value="UniProtKB-KW"/>
</dbReference>
<evidence type="ECO:0000256" key="2">
    <source>
        <dbReference type="ARBA" id="ARBA00022670"/>
    </source>
</evidence>
<evidence type="ECO:0000313" key="7">
    <source>
        <dbReference type="EMBL" id="GGB20187.1"/>
    </source>
</evidence>
<keyword evidence="3" id="KW-0378">Hydrolase</keyword>
<dbReference type="InterPro" id="IPR051202">
    <property type="entry name" value="Peptidase_C40"/>
</dbReference>
<dbReference type="AlphaFoldDB" id="A0A916SWW9"/>
<dbReference type="EMBL" id="BMHI01000001">
    <property type="protein sequence ID" value="GGB20187.1"/>
    <property type="molecule type" value="Genomic_DNA"/>
</dbReference>
<dbReference type="GO" id="GO:0006508">
    <property type="term" value="P:proteolysis"/>
    <property type="evidence" value="ECO:0007669"/>
    <property type="project" value="UniProtKB-KW"/>
</dbReference>
<dbReference type="Proteomes" id="UP000636793">
    <property type="component" value="Unassembled WGS sequence"/>
</dbReference>
<evidence type="ECO:0000259" key="6">
    <source>
        <dbReference type="PROSITE" id="PS51935"/>
    </source>
</evidence>
<keyword evidence="4" id="KW-0788">Thiol protease</keyword>
<dbReference type="Gene3D" id="3.90.1720.10">
    <property type="entry name" value="endopeptidase domain like (from Nostoc punctiforme)"/>
    <property type="match status" value="1"/>
</dbReference>
<keyword evidence="2" id="KW-0645">Protease</keyword>
<feature type="domain" description="NlpC/P60" evidence="6">
    <location>
        <begin position="216"/>
        <end position="342"/>
    </location>
</feature>
<reference evidence="7" key="2">
    <citation type="submission" date="2020-09" db="EMBL/GenBank/DDBJ databases">
        <authorList>
            <person name="Sun Q."/>
            <person name="Zhou Y."/>
        </authorList>
    </citation>
    <scope>NUCLEOTIDE SEQUENCE</scope>
    <source>
        <strain evidence="7">CGMCC 1.15085</strain>
    </source>
</reference>
<dbReference type="PROSITE" id="PS51935">
    <property type="entry name" value="NLPC_P60"/>
    <property type="match status" value="1"/>
</dbReference>
<protein>
    <submittedName>
        <fullName evidence="7">Peptidase P60</fullName>
    </submittedName>
</protein>
<reference evidence="7" key="1">
    <citation type="journal article" date="2014" name="Int. J. Syst. Evol. Microbiol.">
        <title>Complete genome sequence of Corynebacterium casei LMG S-19264T (=DSM 44701T), isolated from a smear-ripened cheese.</title>
        <authorList>
            <consortium name="US DOE Joint Genome Institute (JGI-PGF)"/>
            <person name="Walter F."/>
            <person name="Albersmeier A."/>
            <person name="Kalinowski J."/>
            <person name="Ruckert C."/>
        </authorList>
    </citation>
    <scope>NUCLEOTIDE SEQUENCE</scope>
    <source>
        <strain evidence="7">CGMCC 1.15085</strain>
    </source>
</reference>
<evidence type="ECO:0000313" key="8">
    <source>
        <dbReference type="Proteomes" id="UP000636793"/>
    </source>
</evidence>
<organism evidence="7 8">
    <name type="scientific">Flexivirga endophytica</name>
    <dbReference type="NCBI Taxonomy" id="1849103"/>
    <lineage>
        <taxon>Bacteria</taxon>
        <taxon>Bacillati</taxon>
        <taxon>Actinomycetota</taxon>
        <taxon>Actinomycetes</taxon>
        <taxon>Micrococcales</taxon>
        <taxon>Dermacoccaceae</taxon>
        <taxon>Flexivirga</taxon>
    </lineage>
</organism>
<dbReference type="PANTHER" id="PTHR47053">
    <property type="entry name" value="MUREIN DD-ENDOPEPTIDASE MEPH-RELATED"/>
    <property type="match status" value="1"/>
</dbReference>
<feature type="signal peptide" evidence="5">
    <location>
        <begin position="1"/>
        <end position="30"/>
    </location>
</feature>
<evidence type="ECO:0000256" key="3">
    <source>
        <dbReference type="ARBA" id="ARBA00022801"/>
    </source>
</evidence>
<proteinExistence type="inferred from homology"/>
<feature type="chain" id="PRO_5036950514" evidence="5">
    <location>
        <begin position="31"/>
        <end position="342"/>
    </location>
</feature>
<dbReference type="Pfam" id="PF23795">
    <property type="entry name" value="SH3_YKFC_2nd"/>
    <property type="match status" value="1"/>
</dbReference>
<evidence type="ECO:0000256" key="1">
    <source>
        <dbReference type="ARBA" id="ARBA00007074"/>
    </source>
</evidence>
<comment type="caution">
    <text evidence="7">The sequence shown here is derived from an EMBL/GenBank/DDBJ whole genome shotgun (WGS) entry which is preliminary data.</text>
</comment>
<accession>A0A916SWW9</accession>
<dbReference type="InterPro" id="IPR000064">
    <property type="entry name" value="NLP_P60_dom"/>
</dbReference>
<keyword evidence="5" id="KW-0732">Signal</keyword>
<comment type="similarity">
    <text evidence="1">Belongs to the peptidase C40 family.</text>
</comment>
<dbReference type="InterPro" id="IPR038765">
    <property type="entry name" value="Papain-like_cys_pep_sf"/>
</dbReference>
<dbReference type="Pfam" id="PF00877">
    <property type="entry name" value="NLPC_P60"/>
    <property type="match status" value="1"/>
</dbReference>
<sequence>MSSHGRSAVPAILAACLLAITGMSAVPARAAQPAEPADQVAYVDVAVATLWTEPGLNRPIDAPAVGDPVDPRRWTDDQSVAQRRWLVGKLETQALYGQRVTILERSGDWVHVAVAGQPTPRNPLGYPGWVPAVQLTTNPAFASQTGRRFALISAKTTGLYQDSARKHRSLTLSIDTRLPVLGRSGGSIKVFTPDRGAAWISAHDAQVYASPADIPRPEPADLARTARQFAGLPYVWAGTSAWGFDCSGFTHTVYDVHGITIPRDAGDQFDAGRPVAKDAMQPGDLIFYAYSSGYIHHVGIYLGDGWEADAPNNTPSEITRLEIVRVGEQRYADQYVGSRRYL</sequence>